<feature type="binding site" evidence="5">
    <location>
        <begin position="131"/>
        <end position="135"/>
    </location>
    <ligand>
        <name>S-adenosyl-L-methionine</name>
        <dbReference type="ChEBI" id="CHEBI:59789"/>
    </ligand>
</feature>
<dbReference type="InterPro" id="IPR050320">
    <property type="entry name" value="N5-glutamine_MTase"/>
</dbReference>
<evidence type="ECO:0000313" key="9">
    <source>
        <dbReference type="Proteomes" id="UP000321389"/>
    </source>
</evidence>
<dbReference type="InterPro" id="IPR019874">
    <property type="entry name" value="RF_methyltr_PrmC"/>
</dbReference>
<dbReference type="InterPro" id="IPR004556">
    <property type="entry name" value="HemK-like"/>
</dbReference>
<dbReference type="EMBL" id="CP042301">
    <property type="protein sequence ID" value="QDZ01510.1"/>
    <property type="molecule type" value="Genomic_DNA"/>
</dbReference>
<gene>
    <name evidence="5 8" type="primary">prmC</name>
    <name evidence="8" type="ORF">FQ775_14615</name>
</gene>
<dbReference type="PANTHER" id="PTHR18895">
    <property type="entry name" value="HEMK METHYLTRANSFERASE"/>
    <property type="match status" value="1"/>
</dbReference>
<dbReference type="AlphaFoldDB" id="A0A5B8L1D1"/>
<dbReference type="EC" id="2.1.1.297" evidence="5"/>
<dbReference type="PROSITE" id="PS00092">
    <property type="entry name" value="N6_MTASE"/>
    <property type="match status" value="1"/>
</dbReference>
<dbReference type="CDD" id="cd02440">
    <property type="entry name" value="AdoMet_MTases"/>
    <property type="match status" value="1"/>
</dbReference>
<comment type="similarity">
    <text evidence="5">Belongs to the protein N5-glutamine methyltransferase family. PrmC subfamily.</text>
</comment>
<dbReference type="GO" id="GO:0003676">
    <property type="term" value="F:nucleic acid binding"/>
    <property type="evidence" value="ECO:0007669"/>
    <property type="project" value="InterPro"/>
</dbReference>
<dbReference type="NCBIfam" id="TIGR03534">
    <property type="entry name" value="RF_mod_PrmC"/>
    <property type="match status" value="1"/>
</dbReference>
<dbReference type="InterPro" id="IPR007848">
    <property type="entry name" value="Small_mtfrase_dom"/>
</dbReference>
<dbReference type="InterPro" id="IPR040758">
    <property type="entry name" value="PrmC_N"/>
</dbReference>
<accession>A0A5B8L1D1</accession>
<feature type="domain" description="Methyltransferase small" evidence="6">
    <location>
        <begin position="124"/>
        <end position="203"/>
    </location>
</feature>
<feature type="binding site" evidence="5">
    <location>
        <position position="183"/>
    </location>
    <ligand>
        <name>S-adenosyl-L-methionine</name>
        <dbReference type="ChEBI" id="CHEBI:59789"/>
    </ligand>
</feature>
<reference evidence="8" key="1">
    <citation type="submission" date="2020-04" db="EMBL/GenBank/DDBJ databases">
        <title>Nitratireductor sp. nov. isolated from mangrove soil.</title>
        <authorList>
            <person name="Ye Y."/>
        </authorList>
    </citation>
    <scope>NUCLEOTIDE SEQUENCE</scope>
    <source>
        <strain evidence="8">SY7</strain>
    </source>
</reference>
<evidence type="ECO:0000259" key="6">
    <source>
        <dbReference type="Pfam" id="PF05175"/>
    </source>
</evidence>
<dbReference type="Proteomes" id="UP000321389">
    <property type="component" value="Chromosome"/>
</dbReference>
<evidence type="ECO:0000259" key="7">
    <source>
        <dbReference type="Pfam" id="PF17827"/>
    </source>
</evidence>
<comment type="catalytic activity">
    <reaction evidence="4 5">
        <text>L-glutaminyl-[peptide chain release factor] + S-adenosyl-L-methionine = N(5)-methyl-L-glutaminyl-[peptide chain release factor] + S-adenosyl-L-homocysteine + H(+)</text>
        <dbReference type="Rhea" id="RHEA:42896"/>
        <dbReference type="Rhea" id="RHEA-COMP:10271"/>
        <dbReference type="Rhea" id="RHEA-COMP:10272"/>
        <dbReference type="ChEBI" id="CHEBI:15378"/>
        <dbReference type="ChEBI" id="CHEBI:30011"/>
        <dbReference type="ChEBI" id="CHEBI:57856"/>
        <dbReference type="ChEBI" id="CHEBI:59789"/>
        <dbReference type="ChEBI" id="CHEBI:61891"/>
        <dbReference type="EC" id="2.1.1.297"/>
    </reaction>
</comment>
<protein>
    <recommendedName>
        <fullName evidence="5">Release factor glutamine methyltransferase</fullName>
        <shortName evidence="5">RF MTase</shortName>
        <ecNumber evidence="5">2.1.1.297</ecNumber>
    </recommendedName>
    <alternativeName>
        <fullName evidence="5">N5-glutamine methyltransferase PrmC</fullName>
    </alternativeName>
    <alternativeName>
        <fullName evidence="5">Protein-(glutamine-N5) MTase PrmC</fullName>
    </alternativeName>
    <alternativeName>
        <fullName evidence="5">Protein-glutamine N-methyltransferase PrmC</fullName>
    </alternativeName>
</protein>
<sequence>MPEAGEGVSLSALLASTRRRLAAAGLPDPGLEARLIVEHLTGTERIDALRDPDRLVGLHAAEAVEAAMSRRLAGEPVHRIIGYREFYGLRLELSPDTLEPRPDTEVLVDLALPRLRGIVQAQGTCSILDLGTGTGAIALALLAQVPQARATGIDIAPGAVAMAIANSRRLGLEGRFKATVSDWFENVSGSYDAILSNPPYIRADEMGELAGEVRDHDPLRALLGGDDGLDAYRLIAAGAASFLKPGGFVGVEIGSRQKTSVINVFGATGFRLDHAAQDLAGHDRALVFRK</sequence>
<organism evidence="8 9">
    <name type="scientific">Nitratireductor mangrovi</name>
    <dbReference type="NCBI Taxonomy" id="2599600"/>
    <lineage>
        <taxon>Bacteria</taxon>
        <taxon>Pseudomonadati</taxon>
        <taxon>Pseudomonadota</taxon>
        <taxon>Alphaproteobacteria</taxon>
        <taxon>Hyphomicrobiales</taxon>
        <taxon>Phyllobacteriaceae</taxon>
        <taxon>Nitratireductor</taxon>
    </lineage>
</organism>
<dbReference type="InterPro" id="IPR002052">
    <property type="entry name" value="DNA_methylase_N6_adenine_CS"/>
</dbReference>
<dbReference type="Pfam" id="PF17827">
    <property type="entry name" value="PrmC_N"/>
    <property type="match status" value="1"/>
</dbReference>
<proteinExistence type="inferred from homology"/>
<dbReference type="GO" id="GO:0032259">
    <property type="term" value="P:methylation"/>
    <property type="evidence" value="ECO:0007669"/>
    <property type="project" value="UniProtKB-KW"/>
</dbReference>
<dbReference type="Gene3D" id="1.10.8.10">
    <property type="entry name" value="DNA helicase RuvA subunit, C-terminal domain"/>
    <property type="match status" value="1"/>
</dbReference>
<feature type="binding site" evidence="5">
    <location>
        <position position="154"/>
    </location>
    <ligand>
        <name>S-adenosyl-L-methionine</name>
        <dbReference type="ChEBI" id="CHEBI:59789"/>
    </ligand>
</feature>
<keyword evidence="3 5" id="KW-0949">S-adenosyl-L-methionine</keyword>
<keyword evidence="9" id="KW-1185">Reference proteome</keyword>
<dbReference type="Pfam" id="PF05175">
    <property type="entry name" value="MTS"/>
    <property type="match status" value="1"/>
</dbReference>
<dbReference type="InterPro" id="IPR029063">
    <property type="entry name" value="SAM-dependent_MTases_sf"/>
</dbReference>
<comment type="function">
    <text evidence="5">Methylates the class 1 translation termination release factors RF1/PrfA and RF2/PrfB on the glutamine residue of the universally conserved GGQ motif.</text>
</comment>
<dbReference type="GO" id="GO:0102559">
    <property type="term" value="F:peptide chain release factor N(5)-glutamine methyltransferase activity"/>
    <property type="evidence" value="ECO:0007669"/>
    <property type="project" value="UniProtKB-EC"/>
</dbReference>
<dbReference type="OrthoDB" id="9800643at2"/>
<evidence type="ECO:0000256" key="5">
    <source>
        <dbReference type="HAMAP-Rule" id="MF_02126"/>
    </source>
</evidence>
<feature type="binding site" evidence="5">
    <location>
        <begin position="197"/>
        <end position="200"/>
    </location>
    <ligand>
        <name>substrate</name>
    </ligand>
</feature>
<dbReference type="Gene3D" id="3.40.50.150">
    <property type="entry name" value="Vaccinia Virus protein VP39"/>
    <property type="match status" value="1"/>
</dbReference>
<evidence type="ECO:0000256" key="4">
    <source>
        <dbReference type="ARBA" id="ARBA00048391"/>
    </source>
</evidence>
<evidence type="ECO:0000313" key="8">
    <source>
        <dbReference type="EMBL" id="QDZ01510.1"/>
    </source>
</evidence>
<dbReference type="RefSeq" id="WP_146300153.1">
    <property type="nucleotide sequence ID" value="NZ_CP042301.2"/>
</dbReference>
<dbReference type="KEGG" id="niy:FQ775_14615"/>
<evidence type="ECO:0000256" key="3">
    <source>
        <dbReference type="ARBA" id="ARBA00022691"/>
    </source>
</evidence>
<keyword evidence="1 5" id="KW-0489">Methyltransferase</keyword>
<dbReference type="SUPFAM" id="SSF53335">
    <property type="entry name" value="S-adenosyl-L-methionine-dependent methyltransferases"/>
    <property type="match status" value="1"/>
</dbReference>
<dbReference type="PANTHER" id="PTHR18895:SF74">
    <property type="entry name" value="MTRF1L RELEASE FACTOR GLUTAMINE METHYLTRANSFERASE"/>
    <property type="match status" value="1"/>
</dbReference>
<feature type="domain" description="Release factor glutamine methyltransferase N-terminal" evidence="7">
    <location>
        <begin position="13"/>
        <end position="82"/>
    </location>
</feature>
<evidence type="ECO:0000256" key="2">
    <source>
        <dbReference type="ARBA" id="ARBA00022679"/>
    </source>
</evidence>
<name>A0A5B8L1D1_9HYPH</name>
<feature type="binding site" evidence="5">
    <location>
        <position position="197"/>
    </location>
    <ligand>
        <name>S-adenosyl-L-methionine</name>
        <dbReference type="ChEBI" id="CHEBI:59789"/>
    </ligand>
</feature>
<dbReference type="HAMAP" id="MF_02126">
    <property type="entry name" value="RF_methyltr_PrmC"/>
    <property type="match status" value="1"/>
</dbReference>
<dbReference type="NCBIfam" id="TIGR00536">
    <property type="entry name" value="hemK_fam"/>
    <property type="match status" value="1"/>
</dbReference>
<evidence type="ECO:0000256" key="1">
    <source>
        <dbReference type="ARBA" id="ARBA00022603"/>
    </source>
</evidence>
<keyword evidence="2 5" id="KW-0808">Transferase</keyword>